<evidence type="ECO:0000313" key="2">
    <source>
        <dbReference type="Proteomes" id="UP000318199"/>
    </source>
</evidence>
<comment type="caution">
    <text evidence="1">The sequence shown here is derived from an EMBL/GenBank/DDBJ whole genome shotgun (WGS) entry which is preliminary data.</text>
</comment>
<sequence length="164" mass="18298">MGPDVPPMLAFMFRDREAAEAIFQRWRQRFGTVDRDDEIYIGIVRRFSADYPAHYGMVVTSKLPLDGDHLSTIASRSLTMEAVDDTNLDRFLDVYRKTGTYLLMPAIWNGGGNPTFLKTHYILKRGLGVKEAMDVAPADAEMGFLKFRGINVPRRHGAGGAAGT</sequence>
<gene>
    <name evidence="1" type="ORF">FN976_24405</name>
</gene>
<organism evidence="1 2">
    <name type="scientific">Caenimonas sedimenti</name>
    <dbReference type="NCBI Taxonomy" id="2596921"/>
    <lineage>
        <taxon>Bacteria</taxon>
        <taxon>Pseudomonadati</taxon>
        <taxon>Pseudomonadota</taxon>
        <taxon>Betaproteobacteria</taxon>
        <taxon>Burkholderiales</taxon>
        <taxon>Comamonadaceae</taxon>
        <taxon>Caenimonas</taxon>
    </lineage>
</organism>
<evidence type="ECO:0000313" key="1">
    <source>
        <dbReference type="EMBL" id="TWO68120.1"/>
    </source>
</evidence>
<reference evidence="1 2" key="1">
    <citation type="submission" date="2019-07" db="EMBL/GenBank/DDBJ databases">
        <title>Caenimonas sedimenti sp. nov., isolated from activated sludge.</title>
        <authorList>
            <person name="Xu J."/>
        </authorList>
    </citation>
    <scope>NUCLEOTIDE SEQUENCE [LARGE SCALE GENOMIC DNA]</scope>
    <source>
        <strain evidence="1 2">HX-9-20</strain>
    </source>
</reference>
<name>A0A562ZHQ0_9BURK</name>
<keyword evidence="2" id="KW-1185">Reference proteome</keyword>
<accession>A0A562ZHQ0</accession>
<dbReference type="AlphaFoldDB" id="A0A562ZHQ0"/>
<dbReference type="Proteomes" id="UP000318199">
    <property type="component" value="Unassembled WGS sequence"/>
</dbReference>
<protein>
    <submittedName>
        <fullName evidence="1">Uncharacterized protein</fullName>
    </submittedName>
</protein>
<dbReference type="EMBL" id="VOBQ01000021">
    <property type="protein sequence ID" value="TWO68120.1"/>
    <property type="molecule type" value="Genomic_DNA"/>
</dbReference>
<dbReference type="OrthoDB" id="7437075at2"/>
<proteinExistence type="predicted"/>